<evidence type="ECO:0000313" key="3">
    <source>
        <dbReference type="EMBL" id="MCU4973409.1"/>
    </source>
</evidence>
<dbReference type="AlphaFoldDB" id="A0AAP2YZ69"/>
<evidence type="ECO:0000256" key="1">
    <source>
        <dbReference type="SAM" id="Phobius"/>
    </source>
</evidence>
<dbReference type="EMBL" id="JAOPKA010000004">
    <property type="protein sequence ID" value="MCU4741374.1"/>
    <property type="molecule type" value="Genomic_DNA"/>
</dbReference>
<proteinExistence type="predicted"/>
<feature type="transmembrane region" description="Helical" evidence="1">
    <location>
        <begin position="50"/>
        <end position="69"/>
    </location>
</feature>
<sequence length="106" mass="11175">MAMDTLDYAAVVGFAGLVIATRFLEGVIVAAALGGFVLSLSLWRLHAGRPWEALGWLVWVGTAVILALGPAGRPVLLVAFIGSMLLGVGLLFGGRMDLLPDIWTLE</sequence>
<evidence type="ECO:0000313" key="2">
    <source>
        <dbReference type="EMBL" id="MCU4741374.1"/>
    </source>
</evidence>
<keyword evidence="1" id="KW-0812">Transmembrane</keyword>
<accession>A0AAP2YZ69</accession>
<reference evidence="2 4" key="1">
    <citation type="submission" date="2022-09" db="EMBL/GenBank/DDBJ databases">
        <title>Enrichment on poylsaccharides allowed isolation of novel metabolic and taxonomic groups of Haloarchaea.</title>
        <authorList>
            <person name="Sorokin D.Y."/>
            <person name="Elcheninov A.G."/>
            <person name="Khizhniak T.V."/>
            <person name="Kolganova T.V."/>
            <person name="Kublanov I.V."/>
        </authorList>
    </citation>
    <scope>NUCLEOTIDE SEQUENCE</scope>
    <source>
        <strain evidence="3 4">AArc-m2/3/4</strain>
        <strain evidence="2">AArc-xg1-1</strain>
    </source>
</reference>
<keyword evidence="4" id="KW-1185">Reference proteome</keyword>
<keyword evidence="1" id="KW-1133">Transmembrane helix</keyword>
<protein>
    <submittedName>
        <fullName evidence="2">Uncharacterized protein</fullName>
    </submittedName>
</protein>
<organism evidence="2 5">
    <name type="scientific">Natronoglomus mannanivorans</name>
    <dbReference type="NCBI Taxonomy" id="2979990"/>
    <lineage>
        <taxon>Archaea</taxon>
        <taxon>Methanobacteriati</taxon>
        <taxon>Methanobacteriota</taxon>
        <taxon>Stenosarchaea group</taxon>
        <taxon>Halobacteria</taxon>
        <taxon>Halobacteriales</taxon>
        <taxon>Natrialbaceae</taxon>
        <taxon>Natronoglomus</taxon>
    </lineage>
</organism>
<dbReference type="RefSeq" id="WP_338003214.1">
    <property type="nucleotide sequence ID" value="NZ_JAOPKA010000004.1"/>
</dbReference>
<dbReference type="Proteomes" id="UP001320972">
    <property type="component" value="Unassembled WGS sequence"/>
</dbReference>
<feature type="transmembrane region" description="Helical" evidence="1">
    <location>
        <begin position="12"/>
        <end position="38"/>
    </location>
</feature>
<keyword evidence="1" id="KW-0472">Membrane</keyword>
<evidence type="ECO:0000313" key="4">
    <source>
        <dbReference type="Proteomes" id="UP001320972"/>
    </source>
</evidence>
<dbReference type="EMBL" id="JAOPKB010000005">
    <property type="protein sequence ID" value="MCU4973409.1"/>
    <property type="molecule type" value="Genomic_DNA"/>
</dbReference>
<evidence type="ECO:0000313" key="5">
    <source>
        <dbReference type="Proteomes" id="UP001321018"/>
    </source>
</evidence>
<gene>
    <name evidence="3" type="ORF">OB955_11725</name>
    <name evidence="2" type="ORF">OB960_08160</name>
</gene>
<dbReference type="Proteomes" id="UP001321018">
    <property type="component" value="Unassembled WGS sequence"/>
</dbReference>
<comment type="caution">
    <text evidence="2">The sequence shown here is derived from an EMBL/GenBank/DDBJ whole genome shotgun (WGS) entry which is preliminary data.</text>
</comment>
<feature type="transmembrane region" description="Helical" evidence="1">
    <location>
        <begin position="75"/>
        <end position="93"/>
    </location>
</feature>
<name>A0AAP2YZ69_9EURY</name>